<keyword evidence="2 6" id="KW-0732">Signal</keyword>
<dbReference type="PROSITE" id="PS51782">
    <property type="entry name" value="LYSM"/>
    <property type="match status" value="2"/>
</dbReference>
<dbReference type="EMBL" id="QAPG01000020">
    <property type="protein sequence ID" value="TDZ37833.1"/>
    <property type="molecule type" value="Genomic_DNA"/>
</dbReference>
<name>A0A4R8QTL6_9PEZI</name>
<feature type="signal peptide" evidence="6">
    <location>
        <begin position="1"/>
        <end position="21"/>
    </location>
</feature>
<dbReference type="Proteomes" id="UP000295083">
    <property type="component" value="Unassembled WGS sequence"/>
</dbReference>
<feature type="domain" description="LysM" evidence="7">
    <location>
        <begin position="220"/>
        <end position="266"/>
    </location>
</feature>
<dbReference type="PANTHER" id="PTHR34997">
    <property type="entry name" value="AM15"/>
    <property type="match status" value="1"/>
</dbReference>
<evidence type="ECO:0000256" key="3">
    <source>
        <dbReference type="ARBA" id="ARBA00023026"/>
    </source>
</evidence>
<dbReference type="CDD" id="cd00118">
    <property type="entry name" value="LysM"/>
    <property type="match status" value="2"/>
</dbReference>
<feature type="chain" id="PRO_5020642073" evidence="6">
    <location>
        <begin position="22"/>
        <end position="270"/>
    </location>
</feature>
<comment type="similarity">
    <text evidence="4">Belongs to the secreted LysM effector family.</text>
</comment>
<dbReference type="Gene3D" id="3.10.350.10">
    <property type="entry name" value="LysM domain"/>
    <property type="match status" value="3"/>
</dbReference>
<accession>A0A4R8QTL6</accession>
<proteinExistence type="inferred from homology"/>
<dbReference type="GO" id="GO:0008061">
    <property type="term" value="F:chitin binding"/>
    <property type="evidence" value="ECO:0007669"/>
    <property type="project" value="UniProtKB-KW"/>
</dbReference>
<sequence>MARLATQVVLLLAAAATAVVARSPAARFPYDDNTTSYCTWWLNYEGVESCNDILDANWITIEEFRRWNPSVGAACAGLETERSYCVEAFGEPEPTAVPTPTPTVSPTPTTAPGNGVTTPQPTQPGMVDNCNRFHFVAQGDSCAAIASRNGISLAQLVAWNDVGGADCRDLWANAYVCVRVIGVTPTTTTPAAPAPTIAPPGNGISTPVPTKPGMVGNCDRFYYVEQGDSCDGIVARHGITLAQFTAWNDVGGADCRGMWANAWVCVRVLR</sequence>
<feature type="domain" description="LysM" evidence="7">
    <location>
        <begin position="132"/>
        <end position="178"/>
    </location>
</feature>
<evidence type="ECO:0000313" key="9">
    <source>
        <dbReference type="Proteomes" id="UP000295083"/>
    </source>
</evidence>
<dbReference type="SUPFAM" id="SSF54106">
    <property type="entry name" value="LysM domain"/>
    <property type="match status" value="2"/>
</dbReference>
<dbReference type="AlphaFoldDB" id="A0A4R8QTL6"/>
<feature type="compositionally biased region" description="Pro residues" evidence="5">
    <location>
        <begin position="95"/>
        <end position="105"/>
    </location>
</feature>
<evidence type="ECO:0000256" key="4">
    <source>
        <dbReference type="ARBA" id="ARBA00044955"/>
    </source>
</evidence>
<evidence type="ECO:0000256" key="2">
    <source>
        <dbReference type="ARBA" id="ARBA00022729"/>
    </source>
</evidence>
<keyword evidence="1" id="KW-0147">Chitin-binding</keyword>
<organism evidence="8 9">
    <name type="scientific">Colletotrichum spinosum</name>
    <dbReference type="NCBI Taxonomy" id="1347390"/>
    <lineage>
        <taxon>Eukaryota</taxon>
        <taxon>Fungi</taxon>
        <taxon>Dikarya</taxon>
        <taxon>Ascomycota</taxon>
        <taxon>Pezizomycotina</taxon>
        <taxon>Sordariomycetes</taxon>
        <taxon>Hypocreomycetidae</taxon>
        <taxon>Glomerellales</taxon>
        <taxon>Glomerellaceae</taxon>
        <taxon>Colletotrichum</taxon>
        <taxon>Colletotrichum orbiculare species complex</taxon>
    </lineage>
</organism>
<reference evidence="8 9" key="1">
    <citation type="submission" date="2018-11" db="EMBL/GenBank/DDBJ databases">
        <title>Genome sequence and assembly of Colletotrichum spinosum.</title>
        <authorList>
            <person name="Gan P."/>
            <person name="Shirasu K."/>
        </authorList>
    </citation>
    <scope>NUCLEOTIDE SEQUENCE [LARGE SCALE GENOMIC DNA]</scope>
    <source>
        <strain evidence="8 9">CBS 515.97</strain>
    </source>
</reference>
<dbReference type="SMART" id="SM00257">
    <property type="entry name" value="LysM"/>
    <property type="match status" value="2"/>
</dbReference>
<evidence type="ECO:0000256" key="6">
    <source>
        <dbReference type="SAM" id="SignalP"/>
    </source>
</evidence>
<comment type="caution">
    <text evidence="8">The sequence shown here is derived from an EMBL/GenBank/DDBJ whole genome shotgun (WGS) entry which is preliminary data.</text>
</comment>
<evidence type="ECO:0000259" key="7">
    <source>
        <dbReference type="PROSITE" id="PS51782"/>
    </source>
</evidence>
<dbReference type="Pfam" id="PF01476">
    <property type="entry name" value="LysM"/>
    <property type="match status" value="2"/>
</dbReference>
<evidence type="ECO:0000256" key="1">
    <source>
        <dbReference type="ARBA" id="ARBA00022669"/>
    </source>
</evidence>
<keyword evidence="3" id="KW-0843">Virulence</keyword>
<evidence type="ECO:0000313" key="8">
    <source>
        <dbReference type="EMBL" id="TDZ37833.1"/>
    </source>
</evidence>
<dbReference type="InterPro" id="IPR018392">
    <property type="entry name" value="LysM"/>
</dbReference>
<dbReference type="InterPro" id="IPR052210">
    <property type="entry name" value="LysM1-like"/>
</dbReference>
<dbReference type="PANTHER" id="PTHR34997:SF2">
    <property type="entry name" value="LYSM DOMAIN-CONTAINING PROTEIN-RELATED"/>
    <property type="match status" value="1"/>
</dbReference>
<feature type="region of interest" description="Disordered" evidence="5">
    <location>
        <begin position="95"/>
        <end position="118"/>
    </location>
</feature>
<protein>
    <submittedName>
        <fullName evidence="8">LysM domain-containing protein</fullName>
    </submittedName>
</protein>
<keyword evidence="9" id="KW-1185">Reference proteome</keyword>
<dbReference type="InterPro" id="IPR036779">
    <property type="entry name" value="LysM_dom_sf"/>
</dbReference>
<evidence type="ECO:0000256" key="5">
    <source>
        <dbReference type="SAM" id="MobiDB-lite"/>
    </source>
</evidence>
<gene>
    <name evidence="8" type="ORF">C8035_v001097</name>
</gene>